<dbReference type="Proteomes" id="UP000000589">
    <property type="component" value="Chromosome 1"/>
</dbReference>
<feature type="compositionally biased region" description="Polar residues" evidence="1">
    <location>
        <begin position="54"/>
        <end position="67"/>
    </location>
</feature>
<reference evidence="2" key="3">
    <citation type="submission" date="2025-08" db="UniProtKB">
        <authorList>
            <consortium name="Ensembl"/>
        </authorList>
    </citation>
    <scope>IDENTIFICATION</scope>
    <source>
        <strain evidence="2">C57BL/6J</strain>
    </source>
</reference>
<dbReference type="Ensembl" id="ENSMUST00000124042.2">
    <property type="protein sequence ID" value="ENSMUSP00000122057.2"/>
    <property type="gene ID" value="ENSMUSG00000032997.17"/>
</dbReference>
<proteinExistence type="predicted"/>
<dbReference type="Antibodypedia" id="34339">
    <property type="antibodies" value="195 antibodies from 28 providers"/>
</dbReference>
<sequence>MRASLLLSVLRPAGPVAVGISLGFTLSLLSVTWVEEPCGPGPPQPGDSELPPRGNTNAARRPNSVQPGSERERPGAGAGTGESWEPRVLPYHPAQPGQATKKAVRWVSRATLG</sequence>
<feature type="region of interest" description="Disordered" evidence="1">
    <location>
        <begin position="34"/>
        <end position="113"/>
    </location>
</feature>
<reference evidence="2 4" key="1">
    <citation type="journal article" date="2009" name="PLoS Biol.">
        <title>Lineage-specific biology revealed by a finished genome assembly of the mouse.</title>
        <authorList>
            <consortium name="Mouse Genome Sequencing Consortium"/>
            <person name="Church D.M."/>
            <person name="Goodstadt L."/>
            <person name="Hillier L.W."/>
            <person name="Zody M.C."/>
            <person name="Goldstein S."/>
            <person name="She X."/>
            <person name="Bult C.J."/>
            <person name="Agarwala R."/>
            <person name="Cherry J.L."/>
            <person name="DiCuccio M."/>
            <person name="Hlavina W."/>
            <person name="Kapustin Y."/>
            <person name="Meric P."/>
            <person name="Maglott D."/>
            <person name="Birtle Z."/>
            <person name="Marques A.C."/>
            <person name="Graves T."/>
            <person name="Zhou S."/>
            <person name="Teague B."/>
            <person name="Potamousis K."/>
            <person name="Churas C."/>
            <person name="Place M."/>
            <person name="Herschleb J."/>
            <person name="Runnheim R."/>
            <person name="Forrest D."/>
            <person name="Amos-Landgraf J."/>
            <person name="Schwartz D.C."/>
            <person name="Cheng Z."/>
            <person name="Lindblad-Toh K."/>
            <person name="Eichler E.E."/>
            <person name="Ponting C.P."/>
        </authorList>
    </citation>
    <scope>NUCLEOTIDE SEQUENCE [LARGE SCALE GENOMIC DNA]</scope>
    <source>
        <strain evidence="2 4">C57BL/6J</strain>
    </source>
</reference>
<dbReference type="ExpressionAtlas" id="D6RGS3">
    <property type="expression patterns" value="baseline and differential"/>
</dbReference>
<protein>
    <submittedName>
        <fullName evidence="2">Chondroitin polymerizing factor</fullName>
    </submittedName>
</protein>
<dbReference type="GeneTree" id="ENSGT01050000244857"/>
<dbReference type="Bgee" id="ENSMUSG00000032997">
    <property type="expression patterns" value="Expressed in CA3 field of hippocampus and 138 other cell types or tissues"/>
</dbReference>
<evidence type="ECO:0000313" key="3">
    <source>
        <dbReference type="MGI" id="MGI:106576"/>
    </source>
</evidence>
<dbReference type="AlphaFoldDB" id="D6RGS3"/>
<evidence type="ECO:0000313" key="2">
    <source>
        <dbReference type="Ensembl" id="ENSMUSP00000122057.2"/>
    </source>
</evidence>
<keyword evidence="4" id="KW-1185">Reference proteome</keyword>
<evidence type="ECO:0000313" key="4">
    <source>
        <dbReference type="Proteomes" id="UP000000589"/>
    </source>
</evidence>
<name>D6RGS3_MOUSE</name>
<organism evidence="2 4">
    <name type="scientific">Mus musculus</name>
    <name type="common">Mouse</name>
    <dbReference type="NCBI Taxonomy" id="10090"/>
    <lineage>
        <taxon>Eukaryota</taxon>
        <taxon>Metazoa</taxon>
        <taxon>Chordata</taxon>
        <taxon>Craniata</taxon>
        <taxon>Vertebrata</taxon>
        <taxon>Euteleostomi</taxon>
        <taxon>Mammalia</taxon>
        <taxon>Eutheria</taxon>
        <taxon>Euarchontoglires</taxon>
        <taxon>Glires</taxon>
        <taxon>Rodentia</taxon>
        <taxon>Myomorpha</taxon>
        <taxon>Muroidea</taxon>
        <taxon>Muridae</taxon>
        <taxon>Murinae</taxon>
        <taxon>Mus</taxon>
        <taxon>Mus</taxon>
    </lineage>
</organism>
<dbReference type="VEuPathDB" id="HostDB:ENSMUSG00000032997"/>
<dbReference type="ProteomicsDB" id="323036"/>
<dbReference type="HOGENOM" id="CLU_2222329_0_0_1"/>
<evidence type="ECO:0000256" key="1">
    <source>
        <dbReference type="SAM" id="MobiDB-lite"/>
    </source>
</evidence>
<accession>D6RGS3</accession>
<gene>
    <name evidence="2 3" type="primary">Chpf</name>
</gene>
<dbReference type="AGR" id="MGI:106576"/>
<reference evidence="2 4" key="2">
    <citation type="journal article" date="2011" name="PLoS Biol.">
        <title>Modernizing reference genome assemblies.</title>
        <authorList>
            <person name="Church D.M."/>
            <person name="Schneider V.A."/>
            <person name="Graves T."/>
            <person name="Auger K."/>
            <person name="Cunningham F."/>
            <person name="Bouk N."/>
            <person name="Chen H.C."/>
            <person name="Agarwala R."/>
            <person name="McLaren W.M."/>
            <person name="Ritchie G.R."/>
            <person name="Albracht D."/>
            <person name="Kremitzki M."/>
            <person name="Rock S."/>
            <person name="Kotkiewicz H."/>
            <person name="Kremitzki C."/>
            <person name="Wollam A."/>
            <person name="Trani L."/>
            <person name="Fulton L."/>
            <person name="Fulton R."/>
            <person name="Matthews L."/>
            <person name="Whitehead S."/>
            <person name="Chow W."/>
            <person name="Torrance J."/>
            <person name="Dunn M."/>
            <person name="Harden G."/>
            <person name="Threadgold G."/>
            <person name="Wood J."/>
            <person name="Collins J."/>
            <person name="Heath P."/>
            <person name="Griffiths G."/>
            <person name="Pelan S."/>
            <person name="Grafham D."/>
            <person name="Eichler E.E."/>
            <person name="Weinstock G."/>
            <person name="Mardis E.R."/>
            <person name="Wilson R.K."/>
            <person name="Howe K."/>
            <person name="Flicek P."/>
            <person name="Hubbard T."/>
        </authorList>
    </citation>
    <scope>NUCLEOTIDE SEQUENCE [LARGE SCALE GENOMIC DNA]</scope>
    <source>
        <strain evidence="2 4">C57BL/6J</strain>
    </source>
</reference>
<reference evidence="2" key="4">
    <citation type="submission" date="2025-09" db="UniProtKB">
        <authorList>
            <consortium name="Ensembl"/>
        </authorList>
    </citation>
    <scope>IDENTIFICATION</scope>
    <source>
        <strain evidence="2">C57BL/6J</strain>
    </source>
</reference>
<dbReference type="MGI" id="MGI:106576">
    <property type="gene designation" value="Chpf"/>
</dbReference>